<gene>
    <name evidence="2" type="ORF">HYR64_03650</name>
</gene>
<dbReference type="Proteomes" id="UP000727962">
    <property type="component" value="Unassembled WGS sequence"/>
</dbReference>
<dbReference type="InterPro" id="IPR005835">
    <property type="entry name" value="NTP_transferase_dom"/>
</dbReference>
<dbReference type="InterPro" id="IPR029044">
    <property type="entry name" value="Nucleotide-diphossugar_trans"/>
</dbReference>
<dbReference type="Gene3D" id="3.90.550.10">
    <property type="entry name" value="Spore Coat Polysaccharide Biosynthesis Protein SpsA, Chain A"/>
    <property type="match status" value="1"/>
</dbReference>
<feature type="domain" description="Nucleotidyl transferase" evidence="1">
    <location>
        <begin position="2"/>
        <end position="234"/>
    </location>
</feature>
<dbReference type="PANTHER" id="PTHR42883">
    <property type="entry name" value="GLUCOSE-1-PHOSPHATE THYMIDYLTRANSFERASE"/>
    <property type="match status" value="1"/>
</dbReference>
<comment type="caution">
    <text evidence="2">The sequence shown here is derived from an EMBL/GenBank/DDBJ whole genome shotgun (WGS) entry which is preliminary data.</text>
</comment>
<dbReference type="Pfam" id="PF00483">
    <property type="entry name" value="NTP_transferase"/>
    <property type="match status" value="1"/>
</dbReference>
<dbReference type="EC" id="2.7.7.24" evidence="2"/>
<dbReference type="Gene3D" id="2.160.10.10">
    <property type="entry name" value="Hexapeptide repeat proteins"/>
    <property type="match status" value="1"/>
</dbReference>
<reference evidence="2" key="1">
    <citation type="submission" date="2020-07" db="EMBL/GenBank/DDBJ databases">
        <title>Huge and variable diversity of episymbiotic CPR bacteria and DPANN archaea in groundwater ecosystems.</title>
        <authorList>
            <person name="He C.Y."/>
            <person name="Keren R."/>
            <person name="Whittaker M."/>
            <person name="Farag I.F."/>
            <person name="Doudna J."/>
            <person name="Cate J.H.D."/>
            <person name="Banfield J.F."/>
        </authorList>
    </citation>
    <scope>NUCLEOTIDE SEQUENCE</scope>
    <source>
        <strain evidence="2">NC_groundwater_17_Pr7_B-0.1um_64_12</strain>
    </source>
</reference>
<dbReference type="CDD" id="cd04189">
    <property type="entry name" value="G1P_TT_long"/>
    <property type="match status" value="1"/>
</dbReference>
<organism evidence="2 3">
    <name type="scientific">Fimbriimonas ginsengisoli</name>
    <dbReference type="NCBI Taxonomy" id="1005039"/>
    <lineage>
        <taxon>Bacteria</taxon>
        <taxon>Bacillati</taxon>
        <taxon>Armatimonadota</taxon>
        <taxon>Fimbriimonadia</taxon>
        <taxon>Fimbriimonadales</taxon>
        <taxon>Fimbriimonadaceae</taxon>
        <taxon>Fimbriimonas</taxon>
    </lineage>
</organism>
<dbReference type="AlphaFoldDB" id="A0A931LU48"/>
<proteinExistence type="predicted"/>
<sequence>MKALILAGGKGSRLRPLTYSMAKQLVPVANKPVIEYGIEAIAAAGVKDFGIIVADTAKAIEEVVGDGSRWGVKVTYIAQPEPLGLAHAVATAKPFLGGDEFIMYLGDNMIKSPLDGLIREFQDPATASTILLTAVPNPSDFGVAELKEGHVVRLEEKPKAPRSNLALVGVYLFRGLIHDHIARLKPSARGEYEITDAIQSLIDAGLNVRSHIVEGWWKDTGTVEAMLEANRLILEDLPRAICGEVDDRSRVEGRVSLGKGSRVLNSVVRGPAIIGEGCVIEDSFVGPFTAIDSGTVLQGTEIEYSIVLGDCRLIRPGARIEASLIGRGATVGHAAGVPKTMQLVLGDSSQLTLP</sequence>
<keyword evidence="2" id="KW-0808">Transferase</keyword>
<protein>
    <submittedName>
        <fullName evidence="2">Glucose-1-phosphate thymidylyltransferase</fullName>
        <ecNumber evidence="2">2.7.7.24</ecNumber>
    </submittedName>
</protein>
<dbReference type="PANTHER" id="PTHR42883:SF2">
    <property type="entry name" value="THYMIDYLYLTRANSFERASE"/>
    <property type="match status" value="1"/>
</dbReference>
<evidence type="ECO:0000313" key="2">
    <source>
        <dbReference type="EMBL" id="MBI1756183.1"/>
    </source>
</evidence>
<keyword evidence="2" id="KW-0548">Nucleotidyltransferase</keyword>
<dbReference type="SUPFAM" id="SSF53448">
    <property type="entry name" value="Nucleotide-diphospho-sugar transferases"/>
    <property type="match status" value="1"/>
</dbReference>
<dbReference type="InterPro" id="IPR005908">
    <property type="entry name" value="G1P_thy_trans_l"/>
</dbReference>
<accession>A0A931LU48</accession>
<evidence type="ECO:0000313" key="3">
    <source>
        <dbReference type="Proteomes" id="UP000727962"/>
    </source>
</evidence>
<dbReference type="GO" id="GO:0008879">
    <property type="term" value="F:glucose-1-phosphate thymidylyltransferase activity"/>
    <property type="evidence" value="ECO:0007669"/>
    <property type="project" value="UniProtKB-EC"/>
</dbReference>
<evidence type="ECO:0000259" key="1">
    <source>
        <dbReference type="Pfam" id="PF00483"/>
    </source>
</evidence>
<dbReference type="EMBL" id="JACOSL010000025">
    <property type="protein sequence ID" value="MBI1756183.1"/>
    <property type="molecule type" value="Genomic_DNA"/>
</dbReference>
<name>A0A931LU48_FIMGI</name>
<dbReference type="NCBIfam" id="TIGR01208">
    <property type="entry name" value="rmlA_long"/>
    <property type="match status" value="1"/>
</dbReference>